<evidence type="ECO:0000313" key="1">
    <source>
        <dbReference type="EMBL" id="MPM46534.1"/>
    </source>
</evidence>
<organism evidence="1">
    <name type="scientific">bioreactor metagenome</name>
    <dbReference type="NCBI Taxonomy" id="1076179"/>
    <lineage>
        <taxon>unclassified sequences</taxon>
        <taxon>metagenomes</taxon>
        <taxon>ecological metagenomes</taxon>
    </lineage>
</organism>
<accession>A0A645A9Y7</accession>
<reference evidence="1" key="1">
    <citation type="submission" date="2019-08" db="EMBL/GenBank/DDBJ databases">
        <authorList>
            <person name="Kucharzyk K."/>
            <person name="Murdoch R.W."/>
            <person name="Higgins S."/>
            <person name="Loffler F."/>
        </authorList>
    </citation>
    <scope>NUCLEOTIDE SEQUENCE</scope>
</reference>
<gene>
    <name evidence="1" type="ORF">SDC9_93238</name>
</gene>
<sequence length="48" mass="5491">MRSNRKANYQLGILNGPSYSSLIKVYGEYAPFRKVSNVEELIKSVEIQ</sequence>
<name>A0A645A9Y7_9ZZZZ</name>
<dbReference type="EMBL" id="VSSQ01011317">
    <property type="protein sequence ID" value="MPM46534.1"/>
    <property type="molecule type" value="Genomic_DNA"/>
</dbReference>
<proteinExistence type="predicted"/>
<dbReference type="AlphaFoldDB" id="A0A645A9Y7"/>
<comment type="caution">
    <text evidence="1">The sequence shown here is derived from an EMBL/GenBank/DDBJ whole genome shotgun (WGS) entry which is preliminary data.</text>
</comment>
<protein>
    <submittedName>
        <fullName evidence="1">Uncharacterized protein</fullName>
    </submittedName>
</protein>